<dbReference type="EMBL" id="MDAL01000013">
    <property type="protein sequence ID" value="PMN93492.1"/>
    <property type="molecule type" value="Genomic_DNA"/>
</dbReference>
<organism evidence="2 3">
    <name type="scientific">Enterovibrio norvegicus</name>
    <dbReference type="NCBI Taxonomy" id="188144"/>
    <lineage>
        <taxon>Bacteria</taxon>
        <taxon>Pseudomonadati</taxon>
        <taxon>Pseudomonadota</taxon>
        <taxon>Gammaproteobacteria</taxon>
        <taxon>Vibrionales</taxon>
        <taxon>Vibrionaceae</taxon>
        <taxon>Enterovibrio</taxon>
    </lineage>
</organism>
<evidence type="ECO:0000313" key="3">
    <source>
        <dbReference type="Proteomes" id="UP000235387"/>
    </source>
</evidence>
<dbReference type="CDD" id="cd00761">
    <property type="entry name" value="Glyco_tranf_GTA_type"/>
    <property type="match status" value="1"/>
</dbReference>
<name>A0A2N7LDL7_9GAMM</name>
<dbReference type="InterPro" id="IPR029044">
    <property type="entry name" value="Nucleotide-diphossugar_trans"/>
</dbReference>
<dbReference type="SUPFAM" id="SSF53448">
    <property type="entry name" value="Nucleotide-diphospho-sugar transferases"/>
    <property type="match status" value="1"/>
</dbReference>
<sequence>MNINNFSVVITTKDRFDFLERCLWSIVGSTIKPIDVIVINDAGEEPYFLTETFSKLLNIRIVTNDISKGANYCRNLGSRLCQGEIVFFIDDDDSFQPNSFESRMSVFSNYRDVGLVFTGVNLCYSDELNRVVREINPHTSLSPRGYFKDLLTQGNVIGSTSRVAIKKSVLFTVGGFDENLSSMQDYDLWIRVARGFEIRNDSSIGINYTIHQNSPMSQVSKKPLKYIEASCYLLEKYKLDEGFNAYLCDFESLLYLRVSLSAIDEFWMCKKYAVYSLFSKFNTKALVLFLVPSFIIKRVYPLV</sequence>
<reference evidence="3" key="1">
    <citation type="submission" date="2016-07" db="EMBL/GenBank/DDBJ databases">
        <title>Nontailed viruses are major unrecognized killers of bacteria in the ocean.</title>
        <authorList>
            <person name="Kauffman K."/>
            <person name="Hussain F."/>
            <person name="Yang J."/>
            <person name="Arevalo P."/>
            <person name="Brown J."/>
            <person name="Cutler M."/>
            <person name="Kelly L."/>
            <person name="Polz M.F."/>
        </authorList>
    </citation>
    <scope>NUCLEOTIDE SEQUENCE [LARGE SCALE GENOMIC DNA]</scope>
    <source>
        <strain evidence="3">10N.261.45.A10</strain>
    </source>
</reference>
<evidence type="ECO:0000313" key="2">
    <source>
        <dbReference type="EMBL" id="PMN93492.1"/>
    </source>
</evidence>
<dbReference type="Proteomes" id="UP000235387">
    <property type="component" value="Unassembled WGS sequence"/>
</dbReference>
<dbReference type="Gene3D" id="3.90.550.10">
    <property type="entry name" value="Spore Coat Polysaccharide Biosynthesis Protein SpsA, Chain A"/>
    <property type="match status" value="1"/>
</dbReference>
<dbReference type="PANTHER" id="PTHR43685">
    <property type="entry name" value="GLYCOSYLTRANSFERASE"/>
    <property type="match status" value="1"/>
</dbReference>
<protein>
    <recommendedName>
        <fullName evidence="1">Glycosyltransferase 2-like domain-containing protein</fullName>
    </recommendedName>
</protein>
<gene>
    <name evidence="2" type="ORF">BCT23_12600</name>
</gene>
<dbReference type="InterPro" id="IPR001173">
    <property type="entry name" value="Glyco_trans_2-like"/>
</dbReference>
<comment type="caution">
    <text evidence="2">The sequence shown here is derived from an EMBL/GenBank/DDBJ whole genome shotgun (WGS) entry which is preliminary data.</text>
</comment>
<dbReference type="AlphaFoldDB" id="A0A2N7LDL7"/>
<dbReference type="PANTHER" id="PTHR43685:SF3">
    <property type="entry name" value="SLR2126 PROTEIN"/>
    <property type="match status" value="1"/>
</dbReference>
<accession>A0A2N7LDL7</accession>
<dbReference type="Pfam" id="PF00535">
    <property type="entry name" value="Glycos_transf_2"/>
    <property type="match status" value="1"/>
</dbReference>
<dbReference type="RefSeq" id="WP_102319553.1">
    <property type="nucleotide sequence ID" value="NZ_MCYQ01000079.1"/>
</dbReference>
<proteinExistence type="predicted"/>
<evidence type="ECO:0000259" key="1">
    <source>
        <dbReference type="Pfam" id="PF00535"/>
    </source>
</evidence>
<feature type="domain" description="Glycosyltransferase 2-like" evidence="1">
    <location>
        <begin position="7"/>
        <end position="148"/>
    </location>
</feature>
<dbReference type="InterPro" id="IPR050834">
    <property type="entry name" value="Glycosyltransf_2"/>
</dbReference>